<feature type="transmembrane region" description="Helical" evidence="1">
    <location>
        <begin position="204"/>
        <end position="226"/>
    </location>
</feature>
<keyword evidence="1" id="KW-0472">Membrane</keyword>
<dbReference type="EMBL" id="CP023173">
    <property type="protein sequence ID" value="ASZ09085.1"/>
    <property type="molecule type" value="Genomic_DNA"/>
</dbReference>
<accession>A0A249SN33</accession>
<protein>
    <submittedName>
        <fullName evidence="2">DUF1700 domain-containing protein</fullName>
    </submittedName>
</protein>
<dbReference type="STRING" id="1336232.GCA_000518825_00300"/>
<organism evidence="2 3">
    <name type="scientific">Mesoplasma chauliocola</name>
    <dbReference type="NCBI Taxonomy" id="216427"/>
    <lineage>
        <taxon>Bacteria</taxon>
        <taxon>Bacillati</taxon>
        <taxon>Mycoplasmatota</taxon>
        <taxon>Mollicutes</taxon>
        <taxon>Entomoplasmatales</taxon>
        <taxon>Entomoplasmataceae</taxon>
        <taxon>Mesoplasma</taxon>
    </lineage>
</organism>
<name>A0A249SN33_9MOLU</name>
<dbReference type="KEGG" id="mchc:CK556_01785"/>
<reference evidence="2 3" key="1">
    <citation type="submission" date="2017-08" db="EMBL/GenBank/DDBJ databases">
        <title>Complete Genome Sequence of Mesoplasma chauliocola.</title>
        <authorList>
            <person name="Knight T.F.Jr."/>
            <person name="Citino T."/>
        </authorList>
    </citation>
    <scope>NUCLEOTIDE SEQUENCE [LARGE SCALE GENOMIC DNA]</scope>
    <source>
        <strain evidence="2 3">CHPA-2</strain>
    </source>
</reference>
<keyword evidence="3" id="KW-1185">Reference proteome</keyword>
<evidence type="ECO:0000313" key="3">
    <source>
        <dbReference type="Proteomes" id="UP000232229"/>
    </source>
</evidence>
<proteinExistence type="predicted"/>
<evidence type="ECO:0000256" key="1">
    <source>
        <dbReference type="SAM" id="Phobius"/>
    </source>
</evidence>
<keyword evidence="1" id="KW-0812">Transmembrane</keyword>
<gene>
    <name evidence="2" type="ORF">CK556_01785</name>
</gene>
<feature type="transmembrane region" description="Helical" evidence="1">
    <location>
        <begin position="149"/>
        <end position="171"/>
    </location>
</feature>
<dbReference type="AlphaFoldDB" id="A0A249SN33"/>
<dbReference type="Proteomes" id="UP000232229">
    <property type="component" value="Chromosome"/>
</dbReference>
<dbReference type="RefSeq" id="WP_027875345.1">
    <property type="nucleotide sequence ID" value="NZ_CP023173.1"/>
</dbReference>
<keyword evidence="1" id="KW-1133">Transmembrane helix</keyword>
<sequence length="378" mass="42999">MNKKDKKNMDKWLNILSKKLSGLKSLDRKDIIENYKDLWNEEFSQGKSANEILLGLRSINEIAKEFYEEFGIIKNHKGEVTKIKIVNSKTESTTSFFKEIKGFFIKTFGLLYSITAILISITLFLTFVAIIVAIPVALVLAFINFEFLVVLPLAIGVMGIGVIVSIFLFFLSSSSYYTVKAIFYKWFTKESLISKDKKKNSNKIMLCILIIAGSMGGVGAITSTVGNDSIYGSIISGNYLNKSENEIFNLEQAISDVFDGKENEFNDNSNIYIDFNWSSSPWSIFEINYNQELLNNTLTIEKNFNFKQTLGDQFVITQNTEKNYWNKNTNANGGSLYLNFNISAPWNAKFLSITPIKYKITYNFTINGVQAKKVFVRF</sequence>
<evidence type="ECO:0000313" key="2">
    <source>
        <dbReference type="EMBL" id="ASZ09085.1"/>
    </source>
</evidence>
<feature type="transmembrane region" description="Helical" evidence="1">
    <location>
        <begin position="110"/>
        <end position="143"/>
    </location>
</feature>